<evidence type="ECO:0000313" key="4">
    <source>
        <dbReference type="Proteomes" id="UP001189429"/>
    </source>
</evidence>
<dbReference type="InterPro" id="IPR012338">
    <property type="entry name" value="Beta-lactam/transpept-like"/>
</dbReference>
<organism evidence="3 4">
    <name type="scientific">Prorocentrum cordatum</name>
    <dbReference type="NCBI Taxonomy" id="2364126"/>
    <lineage>
        <taxon>Eukaryota</taxon>
        <taxon>Sar</taxon>
        <taxon>Alveolata</taxon>
        <taxon>Dinophyceae</taxon>
        <taxon>Prorocentrales</taxon>
        <taxon>Prorocentraceae</taxon>
        <taxon>Prorocentrum</taxon>
    </lineage>
</organism>
<accession>A0ABN9Y4P6</accession>
<dbReference type="PANTHER" id="PTHR43283:SF3">
    <property type="entry name" value="BETA-LACTAMASE FAMILY PROTEIN (AFU_ORTHOLOGUE AFUA_5G07500)"/>
    <property type="match status" value="1"/>
</dbReference>
<dbReference type="Gene3D" id="3.40.710.10">
    <property type="entry name" value="DD-peptidase/beta-lactamase superfamily"/>
    <property type="match status" value="2"/>
</dbReference>
<dbReference type="PANTHER" id="PTHR43283">
    <property type="entry name" value="BETA-LACTAMASE-RELATED"/>
    <property type="match status" value="1"/>
</dbReference>
<dbReference type="InterPro" id="IPR050789">
    <property type="entry name" value="Diverse_Enzym_Activities"/>
</dbReference>
<dbReference type="Pfam" id="PF00144">
    <property type="entry name" value="Beta-lactamase"/>
    <property type="match status" value="1"/>
</dbReference>
<gene>
    <name evidence="3" type="ORF">PCOR1329_LOCUS82511</name>
</gene>
<dbReference type="Proteomes" id="UP001189429">
    <property type="component" value="Unassembled WGS sequence"/>
</dbReference>
<keyword evidence="4" id="KW-1185">Reference proteome</keyword>
<dbReference type="InterPro" id="IPR001466">
    <property type="entry name" value="Beta-lactam-related"/>
</dbReference>
<dbReference type="SUPFAM" id="SSF56601">
    <property type="entry name" value="beta-lactamase/transpeptidase-like"/>
    <property type="match status" value="1"/>
</dbReference>
<feature type="domain" description="Beta-lactamase-related" evidence="2">
    <location>
        <begin position="71"/>
        <end position="413"/>
    </location>
</feature>
<dbReference type="EMBL" id="CAUYUJ010021871">
    <property type="protein sequence ID" value="CAK0907516.1"/>
    <property type="molecule type" value="Genomic_DNA"/>
</dbReference>
<evidence type="ECO:0000259" key="2">
    <source>
        <dbReference type="Pfam" id="PF00144"/>
    </source>
</evidence>
<comment type="caution">
    <text evidence="3">The sequence shown here is derived from an EMBL/GenBank/DDBJ whole genome shotgun (WGS) entry which is preliminary data.</text>
</comment>
<name>A0ABN9Y4P6_9DINO</name>
<proteinExistence type="predicted"/>
<sequence length="449" mass="49435">MAAKRKRQTQETQLGAKKRRAAQGASSSQNTARRTCIAGCRVVSPEEVGLTREPLDLLRATVDLEVNKLGSCSGVAHLIFRDGKCAFAHAAGMADIERGRTFGLQTICALHSCSKPLTVAAFLTLVDEQKVRLSDPVEKYPVSAAARIRHRARGSFAASAAADTRFSDRIALPTGSTRTVKTPATLRHLVAQGPVARWRILGRVCEVVSGQSLDKFMTERLFEPLGMKDTYFNVPRSKQGRKAVIYDCKRAKHPGARTPFQAQRWESDQMHSKVFSGGGGMLSYSDAGIYSTAEDYARFCLMLLSGGVAANGCRVLRRSTVSMIWRDGLAPFAQADGRVKGWNDFGGKDFRFYWDHHAWSMLNATLDIDQGAPRATGPARRGSTLWMYGMGAYWFIDSARKIVAVSMAQCFSDRQEDRGSDCVPFLRLALLGAKGGARQRKPFYYGKEP</sequence>
<protein>
    <recommendedName>
        <fullName evidence="2">Beta-lactamase-related domain-containing protein</fullName>
    </recommendedName>
</protein>
<reference evidence="3" key="1">
    <citation type="submission" date="2023-10" db="EMBL/GenBank/DDBJ databases">
        <authorList>
            <person name="Chen Y."/>
            <person name="Shah S."/>
            <person name="Dougan E. K."/>
            <person name="Thang M."/>
            <person name="Chan C."/>
        </authorList>
    </citation>
    <scope>NUCLEOTIDE SEQUENCE [LARGE SCALE GENOMIC DNA]</scope>
</reference>
<evidence type="ECO:0000313" key="3">
    <source>
        <dbReference type="EMBL" id="CAK0907516.1"/>
    </source>
</evidence>
<evidence type="ECO:0000256" key="1">
    <source>
        <dbReference type="SAM" id="MobiDB-lite"/>
    </source>
</evidence>
<feature type="region of interest" description="Disordered" evidence="1">
    <location>
        <begin position="1"/>
        <end position="29"/>
    </location>
</feature>